<dbReference type="Proteomes" id="UP000631114">
    <property type="component" value="Unassembled WGS sequence"/>
</dbReference>
<name>A0A835IT27_9MAGN</name>
<organism evidence="2 3">
    <name type="scientific">Coptis chinensis</name>
    <dbReference type="NCBI Taxonomy" id="261450"/>
    <lineage>
        <taxon>Eukaryota</taxon>
        <taxon>Viridiplantae</taxon>
        <taxon>Streptophyta</taxon>
        <taxon>Embryophyta</taxon>
        <taxon>Tracheophyta</taxon>
        <taxon>Spermatophyta</taxon>
        <taxon>Magnoliopsida</taxon>
        <taxon>Ranunculales</taxon>
        <taxon>Ranunculaceae</taxon>
        <taxon>Coptidoideae</taxon>
        <taxon>Coptis</taxon>
    </lineage>
</organism>
<evidence type="ECO:0000259" key="1">
    <source>
        <dbReference type="Pfam" id="PF13193"/>
    </source>
</evidence>
<evidence type="ECO:0000313" key="2">
    <source>
        <dbReference type="EMBL" id="KAF9623104.1"/>
    </source>
</evidence>
<dbReference type="OrthoDB" id="1704159at2759"/>
<accession>A0A835IT27</accession>
<proteinExistence type="predicted"/>
<reference evidence="2 3" key="1">
    <citation type="submission" date="2020-10" db="EMBL/GenBank/DDBJ databases">
        <title>The Coptis chinensis genome and diversification of protoberbering-type alkaloids.</title>
        <authorList>
            <person name="Wang B."/>
            <person name="Shu S."/>
            <person name="Song C."/>
            <person name="Liu Y."/>
        </authorList>
    </citation>
    <scope>NUCLEOTIDE SEQUENCE [LARGE SCALE GENOMIC DNA]</scope>
    <source>
        <strain evidence="2">HL-2020</strain>
        <tissue evidence="2">Leaf</tissue>
    </source>
</reference>
<dbReference type="EMBL" id="JADFTS010000002">
    <property type="protein sequence ID" value="KAF9623104.1"/>
    <property type="molecule type" value="Genomic_DNA"/>
</dbReference>
<comment type="caution">
    <text evidence="2">The sequence shown here is derived from an EMBL/GenBank/DDBJ whole genome shotgun (WGS) entry which is preliminary data.</text>
</comment>
<dbReference type="SUPFAM" id="SSF56801">
    <property type="entry name" value="Acetyl-CoA synthetase-like"/>
    <property type="match status" value="1"/>
</dbReference>
<protein>
    <recommendedName>
        <fullName evidence="1">AMP-binding enzyme C-terminal domain-containing protein</fullName>
    </recommendedName>
</protein>
<dbReference type="InterPro" id="IPR025110">
    <property type="entry name" value="AMP-bd_C"/>
</dbReference>
<dbReference type="Pfam" id="PF13193">
    <property type="entry name" value="AMP-binding_C"/>
    <property type="match status" value="1"/>
</dbReference>
<gene>
    <name evidence="2" type="ORF">IFM89_037506</name>
</gene>
<evidence type="ECO:0000313" key="3">
    <source>
        <dbReference type="Proteomes" id="UP000631114"/>
    </source>
</evidence>
<sequence length="231" mass="25121">MKCGITIPRLDLALVVGSSMPNETLSAVGPSKGDGSNLAEKNQTERFEHEFGKLLPTLRRSREGSSEPSWNIRFIHPKIADVALIPYHVEEAGQIPMAFVVRKPGSNLSAAQVLEFVGKQACLVKTKRFILNAYLGFLLSPVGSKPDEGKIVGDPLSNLGKGGVFVLMVCVTCGKRGDRWTAQCPFKDLAQPLESFVDKPPASETIAPSYAHQRELMFLLVEGGADRVDMI</sequence>
<dbReference type="AlphaFoldDB" id="A0A835IT27"/>
<dbReference type="Gene3D" id="3.30.300.30">
    <property type="match status" value="1"/>
</dbReference>
<feature type="domain" description="AMP-binding enzyme C-terminal" evidence="1">
    <location>
        <begin position="76"/>
        <end position="122"/>
    </location>
</feature>
<dbReference type="InterPro" id="IPR045851">
    <property type="entry name" value="AMP-bd_C_sf"/>
</dbReference>
<keyword evidence="3" id="KW-1185">Reference proteome</keyword>